<sequence>MALTGSRRFHGEERHHGTPRCIPFSLAVINVLNSQTASSVGSPLREELLLGGVHIHSICRPH</sequence>
<evidence type="ECO:0000313" key="1">
    <source>
        <dbReference type="EMBL" id="BBG26062.1"/>
    </source>
</evidence>
<gene>
    <name evidence="1" type="ORF">IC007_0567</name>
</gene>
<reference evidence="2" key="1">
    <citation type="submission" date="2018-09" db="EMBL/GenBank/DDBJ databases">
        <title>Complete Genome Sequencing of Sulfolobus sp. JCM 16834.</title>
        <authorList>
            <person name="Kato S."/>
            <person name="Itoh T."/>
            <person name="Ohkuma M."/>
        </authorList>
    </citation>
    <scope>NUCLEOTIDE SEQUENCE [LARGE SCALE GENOMIC DNA]</scope>
    <source>
        <strain evidence="2">IC-007</strain>
    </source>
</reference>
<dbReference type="AlphaFoldDB" id="A0A510E0R3"/>
<accession>A0A510E0R3</accession>
<dbReference type="EMBL" id="AP018930">
    <property type="protein sequence ID" value="BBG26062.1"/>
    <property type="molecule type" value="Genomic_DNA"/>
</dbReference>
<proteinExistence type="predicted"/>
<evidence type="ECO:0000313" key="2">
    <source>
        <dbReference type="Proteomes" id="UP000325030"/>
    </source>
</evidence>
<name>A0A510E0R3_9CREN</name>
<protein>
    <submittedName>
        <fullName evidence="1">Uncharacterized protein</fullName>
    </submittedName>
</protein>
<dbReference type="Proteomes" id="UP000325030">
    <property type="component" value="Chromosome"/>
</dbReference>
<organism evidence="1 2">
    <name type="scientific">Sulfuracidifex tepidarius</name>
    <dbReference type="NCBI Taxonomy" id="1294262"/>
    <lineage>
        <taxon>Archaea</taxon>
        <taxon>Thermoproteota</taxon>
        <taxon>Thermoprotei</taxon>
        <taxon>Sulfolobales</taxon>
        <taxon>Sulfolobaceae</taxon>
        <taxon>Sulfuracidifex</taxon>
    </lineage>
</organism>